<comment type="caution">
    <text evidence="4">The sequence shown here is derived from an EMBL/GenBank/DDBJ whole genome shotgun (WGS) entry which is preliminary data.</text>
</comment>
<dbReference type="OMA" id="VSHGNPP"/>
<accession>A0A1V6PAZ4</accession>
<dbReference type="STRING" id="69771.A0A1V6PAZ4"/>
<evidence type="ECO:0000256" key="2">
    <source>
        <dbReference type="SAM" id="MobiDB-lite"/>
    </source>
</evidence>
<dbReference type="SMART" id="SM00906">
    <property type="entry name" value="Fungal_trans"/>
    <property type="match status" value="1"/>
</dbReference>
<dbReference type="PANTHER" id="PTHR31668">
    <property type="entry name" value="GLUCOSE TRANSPORT TRANSCRIPTION REGULATOR RGT1-RELATED-RELATED"/>
    <property type="match status" value="1"/>
</dbReference>
<keyword evidence="5" id="KW-1185">Reference proteome</keyword>
<evidence type="ECO:0000313" key="4">
    <source>
        <dbReference type="EMBL" id="OQD74180.1"/>
    </source>
</evidence>
<organism evidence="4 5">
    <name type="scientific">Penicillium decumbens</name>
    <dbReference type="NCBI Taxonomy" id="69771"/>
    <lineage>
        <taxon>Eukaryota</taxon>
        <taxon>Fungi</taxon>
        <taxon>Dikarya</taxon>
        <taxon>Ascomycota</taxon>
        <taxon>Pezizomycotina</taxon>
        <taxon>Eurotiomycetes</taxon>
        <taxon>Eurotiomycetidae</taxon>
        <taxon>Eurotiales</taxon>
        <taxon>Aspergillaceae</taxon>
        <taxon>Penicillium</taxon>
    </lineage>
</organism>
<feature type="region of interest" description="Disordered" evidence="2">
    <location>
        <begin position="1"/>
        <end position="42"/>
    </location>
</feature>
<dbReference type="OrthoDB" id="3034343at2759"/>
<dbReference type="Pfam" id="PF04082">
    <property type="entry name" value="Fungal_trans"/>
    <property type="match status" value="1"/>
</dbReference>
<sequence length="596" mass="67195">MLSTVEDTAGSSLGPDDSRSPLDVSPVQARSPPGEMPLPLRHSNAEPFSWLRQELSPTTVSPGALGIASDIPLIYTLEDNDNMTSHTMGLFSEQDTDLLASFRSVIMNEQNGVSADMIQVSTGNPDQNIPPIHFNVIHDEFQPADDIAKARASESIEAMVSPHGFTLVRLFFKHVHPVYSVVSKTRFLRAYATDKLQIPASLRGAVYGLGSIFWKHEPAQDGTLQFNLHDLFQEAHSSLQREFHAPNLWKLQACLLLLYERPADNATIETPCTWIFSAHTVACAQMIGLHRDPTSWQIAPWEKKLRRKLWWSTYTADIWSSVCHGNPPLIYQDSFTTTAPGVEDLEFDEDVTEDLQYMVDESSRDVDISTSARFLQMVNLSRILHSLVDSFYTDIGYEKTMSKPLEREQELLKIKKKLEDWASMIPQCVTMQHSQNSPAFRNNAPLHLAFFATQALLYRALMSPAKTAAKSDPNSSLRRYFERAVTEFQVFTHFMNDITLPCLHAFWGGHARSQLTLCGNFLIYLFLLASTPEQVHRAFGLLESFHDSLQRLREWADDDASLALVRPVALRIDSFFIQAARIMRTGMGPRSHVGPL</sequence>
<protein>
    <recommendedName>
        <fullName evidence="3">Xylanolytic transcriptional activator regulatory domain-containing protein</fullName>
    </recommendedName>
</protein>
<evidence type="ECO:0000259" key="3">
    <source>
        <dbReference type="SMART" id="SM00906"/>
    </source>
</evidence>
<proteinExistence type="predicted"/>
<dbReference type="PANTHER" id="PTHR31668:SF23">
    <property type="entry name" value="ZN(II)2CYS6 TRANSCRIPTION FACTOR (EUROFUNG)"/>
    <property type="match status" value="1"/>
</dbReference>
<dbReference type="GO" id="GO:0003677">
    <property type="term" value="F:DNA binding"/>
    <property type="evidence" value="ECO:0007669"/>
    <property type="project" value="InterPro"/>
</dbReference>
<dbReference type="GO" id="GO:0008270">
    <property type="term" value="F:zinc ion binding"/>
    <property type="evidence" value="ECO:0007669"/>
    <property type="project" value="InterPro"/>
</dbReference>
<dbReference type="CDD" id="cd12148">
    <property type="entry name" value="fungal_TF_MHR"/>
    <property type="match status" value="1"/>
</dbReference>
<dbReference type="Proteomes" id="UP000191522">
    <property type="component" value="Unassembled WGS sequence"/>
</dbReference>
<dbReference type="EMBL" id="MDYL01000012">
    <property type="protein sequence ID" value="OQD74180.1"/>
    <property type="molecule type" value="Genomic_DNA"/>
</dbReference>
<name>A0A1V6PAZ4_PENDC</name>
<evidence type="ECO:0000256" key="1">
    <source>
        <dbReference type="ARBA" id="ARBA00023242"/>
    </source>
</evidence>
<dbReference type="InterPro" id="IPR007219">
    <property type="entry name" value="XnlR_reg_dom"/>
</dbReference>
<evidence type="ECO:0000313" key="5">
    <source>
        <dbReference type="Proteomes" id="UP000191522"/>
    </source>
</evidence>
<dbReference type="InterPro" id="IPR050797">
    <property type="entry name" value="Carb_Metab_Trans_Reg"/>
</dbReference>
<dbReference type="GO" id="GO:0006351">
    <property type="term" value="P:DNA-templated transcription"/>
    <property type="evidence" value="ECO:0007669"/>
    <property type="project" value="InterPro"/>
</dbReference>
<keyword evidence="1" id="KW-0539">Nucleus</keyword>
<dbReference type="GO" id="GO:0005634">
    <property type="term" value="C:nucleus"/>
    <property type="evidence" value="ECO:0007669"/>
    <property type="project" value="TreeGrafter"/>
</dbReference>
<gene>
    <name evidence="4" type="ORF">PENDEC_c012G00816</name>
</gene>
<dbReference type="AlphaFoldDB" id="A0A1V6PAZ4"/>
<dbReference type="GO" id="GO:0001080">
    <property type="term" value="P:nitrogen catabolite activation of transcription from RNA polymerase II promoter"/>
    <property type="evidence" value="ECO:0007669"/>
    <property type="project" value="TreeGrafter"/>
</dbReference>
<feature type="compositionally biased region" description="Polar residues" evidence="2">
    <location>
        <begin position="1"/>
        <end position="11"/>
    </location>
</feature>
<feature type="domain" description="Xylanolytic transcriptional activator regulatory" evidence="3">
    <location>
        <begin position="273"/>
        <end position="346"/>
    </location>
</feature>
<reference evidence="5" key="1">
    <citation type="journal article" date="2017" name="Nat. Microbiol.">
        <title>Global analysis of biosynthetic gene clusters reveals vast potential of secondary metabolite production in Penicillium species.</title>
        <authorList>
            <person name="Nielsen J.C."/>
            <person name="Grijseels S."/>
            <person name="Prigent S."/>
            <person name="Ji B."/>
            <person name="Dainat J."/>
            <person name="Nielsen K.F."/>
            <person name="Frisvad J.C."/>
            <person name="Workman M."/>
            <person name="Nielsen J."/>
        </authorList>
    </citation>
    <scope>NUCLEOTIDE SEQUENCE [LARGE SCALE GENOMIC DNA]</scope>
    <source>
        <strain evidence="5">IBT 11843</strain>
    </source>
</reference>